<protein>
    <submittedName>
        <fullName evidence="1">Uncharacterized protein</fullName>
    </submittedName>
</protein>
<organism evidence="1 2">
    <name type="scientific">Roseovarius aestuarii</name>
    <dbReference type="NCBI Taxonomy" id="475083"/>
    <lineage>
        <taxon>Bacteria</taxon>
        <taxon>Pseudomonadati</taxon>
        <taxon>Pseudomonadota</taxon>
        <taxon>Alphaproteobacteria</taxon>
        <taxon>Rhodobacterales</taxon>
        <taxon>Roseobacteraceae</taxon>
        <taxon>Roseovarius</taxon>
    </lineage>
</organism>
<proteinExistence type="predicted"/>
<keyword evidence="2" id="KW-1185">Reference proteome</keyword>
<dbReference type="Proteomes" id="UP000193224">
    <property type="component" value="Unassembled WGS sequence"/>
</dbReference>
<gene>
    <name evidence="1" type="ORF">ROA7745_03865</name>
</gene>
<sequence>MAEVVSISPPSMGLTFAEAGLQSYLMMGFKISKDPLFE</sequence>
<evidence type="ECO:0000313" key="2">
    <source>
        <dbReference type="Proteomes" id="UP000193224"/>
    </source>
</evidence>
<name>A0A1X7BWJ9_9RHOB</name>
<evidence type="ECO:0000313" key="1">
    <source>
        <dbReference type="EMBL" id="SMC14003.1"/>
    </source>
</evidence>
<reference evidence="1 2" key="1">
    <citation type="submission" date="2017-03" db="EMBL/GenBank/DDBJ databases">
        <authorList>
            <person name="Afonso C.L."/>
            <person name="Miller P.J."/>
            <person name="Scott M.A."/>
            <person name="Spackman E."/>
            <person name="Goraichik I."/>
            <person name="Dimitrov K.M."/>
            <person name="Suarez D.L."/>
            <person name="Swayne D.E."/>
        </authorList>
    </citation>
    <scope>NUCLEOTIDE SEQUENCE [LARGE SCALE GENOMIC DNA]</scope>
    <source>
        <strain evidence="1 2">CECT 7745</strain>
    </source>
</reference>
<dbReference type="EMBL" id="FWXB01000019">
    <property type="protein sequence ID" value="SMC14003.1"/>
    <property type="molecule type" value="Genomic_DNA"/>
</dbReference>
<accession>A0A1X7BWJ9</accession>
<dbReference type="AlphaFoldDB" id="A0A1X7BWJ9"/>